<evidence type="ECO:0000313" key="2">
    <source>
        <dbReference type="Proteomes" id="UP000046395"/>
    </source>
</evidence>
<reference evidence="3" key="1">
    <citation type="submission" date="2019-12" db="UniProtKB">
        <authorList>
            <consortium name="WormBaseParasite"/>
        </authorList>
    </citation>
    <scope>IDENTIFICATION</scope>
</reference>
<dbReference type="AlphaFoldDB" id="A0A5S6Q7N9"/>
<feature type="domain" description="Reverse transcriptase Ty1/copia-type" evidence="1">
    <location>
        <begin position="4"/>
        <end position="124"/>
    </location>
</feature>
<organism evidence="2 3">
    <name type="scientific">Trichuris muris</name>
    <name type="common">Mouse whipworm</name>
    <dbReference type="NCBI Taxonomy" id="70415"/>
    <lineage>
        <taxon>Eukaryota</taxon>
        <taxon>Metazoa</taxon>
        <taxon>Ecdysozoa</taxon>
        <taxon>Nematoda</taxon>
        <taxon>Enoplea</taxon>
        <taxon>Dorylaimia</taxon>
        <taxon>Trichinellida</taxon>
        <taxon>Trichuridae</taxon>
        <taxon>Trichuris</taxon>
    </lineage>
</organism>
<name>A0A5S6Q7N9_TRIMR</name>
<accession>A0A5S6Q7N9</accession>
<dbReference type="Pfam" id="PF07727">
    <property type="entry name" value="RVT_2"/>
    <property type="match status" value="1"/>
</dbReference>
<dbReference type="SUPFAM" id="SSF56672">
    <property type="entry name" value="DNA/RNA polymerases"/>
    <property type="match status" value="1"/>
</dbReference>
<keyword evidence="2" id="KW-1185">Reference proteome</keyword>
<protein>
    <submittedName>
        <fullName evidence="3">Reverse transcriptase Ty1/copia-type domain-containing protein</fullName>
    </submittedName>
</protein>
<proteinExistence type="predicted"/>
<sequence>MHFNWHLRHADVKGAYFVGVRLTEKIYMKLPEGYEHPLGNVAKLLRPIYGLKQSGRIWNETLTTFLQKNGFKRLCTSSCVYVNSNRMIVVVHVDDIPLFHSHVREIYKMVQIMKVEYDIHDFVVSSPPARFACRRAGAPPFGAHLSGSGRGTALAPVDAEKSTSVVVRTKYGKRRVFQTKPNMRATWAEQQLVSSVVPCERFAVGDSNLAGQLLLRCEMNRRKLSNGYKRRQCFHFHLRASSGKCEEEFLPYSGQIGLQSPSAHRRWLQCVAKK</sequence>
<dbReference type="InterPro" id="IPR043502">
    <property type="entry name" value="DNA/RNA_pol_sf"/>
</dbReference>
<dbReference type="Proteomes" id="UP000046395">
    <property type="component" value="Unassembled WGS sequence"/>
</dbReference>
<dbReference type="InterPro" id="IPR013103">
    <property type="entry name" value="RVT_2"/>
</dbReference>
<evidence type="ECO:0000313" key="3">
    <source>
        <dbReference type="WBParaSite" id="TMUE_1000003229.1"/>
    </source>
</evidence>
<evidence type="ECO:0000259" key="1">
    <source>
        <dbReference type="Pfam" id="PF07727"/>
    </source>
</evidence>
<dbReference type="STRING" id="70415.A0A5S6Q7N9"/>
<dbReference type="WBParaSite" id="TMUE_1000003229.1">
    <property type="protein sequence ID" value="TMUE_1000003229.1"/>
    <property type="gene ID" value="WBGene00298650"/>
</dbReference>